<dbReference type="AlphaFoldDB" id="A0A371FFX2"/>
<dbReference type="SUPFAM" id="SSF56672">
    <property type="entry name" value="DNA/RNA polymerases"/>
    <property type="match status" value="1"/>
</dbReference>
<organism evidence="1 2">
    <name type="scientific">Mucuna pruriens</name>
    <name type="common">Velvet bean</name>
    <name type="synonym">Dolichos pruriens</name>
    <dbReference type="NCBI Taxonomy" id="157652"/>
    <lineage>
        <taxon>Eukaryota</taxon>
        <taxon>Viridiplantae</taxon>
        <taxon>Streptophyta</taxon>
        <taxon>Embryophyta</taxon>
        <taxon>Tracheophyta</taxon>
        <taxon>Spermatophyta</taxon>
        <taxon>Magnoliopsida</taxon>
        <taxon>eudicotyledons</taxon>
        <taxon>Gunneridae</taxon>
        <taxon>Pentapetalae</taxon>
        <taxon>rosids</taxon>
        <taxon>fabids</taxon>
        <taxon>Fabales</taxon>
        <taxon>Fabaceae</taxon>
        <taxon>Papilionoideae</taxon>
        <taxon>50 kb inversion clade</taxon>
        <taxon>NPAAA clade</taxon>
        <taxon>indigoferoid/millettioid clade</taxon>
        <taxon>Phaseoleae</taxon>
        <taxon>Mucuna</taxon>
    </lineage>
</organism>
<dbReference type="Proteomes" id="UP000257109">
    <property type="component" value="Unassembled WGS sequence"/>
</dbReference>
<evidence type="ECO:0000313" key="1">
    <source>
        <dbReference type="EMBL" id="RDX77151.1"/>
    </source>
</evidence>
<reference evidence="1" key="1">
    <citation type="submission" date="2018-05" db="EMBL/GenBank/DDBJ databases">
        <title>Draft genome of Mucuna pruriens seed.</title>
        <authorList>
            <person name="Nnadi N.E."/>
            <person name="Vos R."/>
            <person name="Hasami M.H."/>
            <person name="Devisetty U.K."/>
            <person name="Aguiy J.C."/>
        </authorList>
    </citation>
    <scope>NUCLEOTIDE SEQUENCE [LARGE SCALE GENOMIC DNA]</scope>
    <source>
        <strain evidence="1">JCA_2017</strain>
    </source>
</reference>
<dbReference type="InterPro" id="IPR043502">
    <property type="entry name" value="DNA/RNA_pol_sf"/>
</dbReference>
<evidence type="ECO:0000313" key="2">
    <source>
        <dbReference type="Proteomes" id="UP000257109"/>
    </source>
</evidence>
<proteinExistence type="predicted"/>
<protein>
    <submittedName>
        <fullName evidence="1">Uncharacterized protein</fullName>
    </submittedName>
</protein>
<keyword evidence="2" id="KW-1185">Reference proteome</keyword>
<dbReference type="EMBL" id="QJKJ01009271">
    <property type="protein sequence ID" value="RDX77151.1"/>
    <property type="molecule type" value="Genomic_DNA"/>
</dbReference>
<sequence>MTRQCYEASLEIRGQRVNLEKVGGTSSQETEHPQPANDLRKIQIGRRSTETTRIGARDVFAWALEELPRVDPDFLYHRISIIPGARCITQKKKERKMGDEKKRAIKKETGKLLVAHFIWEVHYPTWLANVVMVWKSNGH</sequence>
<accession>A0A371FFX2</accession>
<comment type="caution">
    <text evidence="1">The sequence shown here is derived from an EMBL/GenBank/DDBJ whole genome shotgun (WGS) entry which is preliminary data.</text>
</comment>
<dbReference type="Gene3D" id="3.10.10.10">
    <property type="entry name" value="HIV Type 1 Reverse Transcriptase, subunit A, domain 1"/>
    <property type="match status" value="1"/>
</dbReference>
<name>A0A371FFX2_MUCPR</name>
<dbReference type="OrthoDB" id="2919534at2759"/>
<gene>
    <name evidence="1" type="ORF">CR513_42775</name>
</gene>
<feature type="non-terminal residue" evidence="1">
    <location>
        <position position="1"/>
    </location>
</feature>